<keyword evidence="4" id="KW-0813">Transport</keyword>
<comment type="subcellular location">
    <subcellularLocation>
        <location evidence="1">Cell membrane</location>
        <topology evidence="1">Multi-pass membrane protein</topology>
    </subcellularLocation>
</comment>
<dbReference type="Proteomes" id="UP000647980">
    <property type="component" value="Unassembled WGS sequence"/>
</dbReference>
<gene>
    <name evidence="12" type="ORF">IR135_06285</name>
</gene>
<evidence type="ECO:0000256" key="8">
    <source>
        <dbReference type="ARBA" id="ARBA00023136"/>
    </source>
</evidence>
<feature type="transmembrane region" description="Helical" evidence="10">
    <location>
        <begin position="138"/>
        <end position="156"/>
    </location>
</feature>
<feature type="transmembrane region" description="Helical" evidence="10">
    <location>
        <begin position="244"/>
        <end position="269"/>
    </location>
</feature>
<dbReference type="PANTHER" id="PTHR43124">
    <property type="entry name" value="PURINE EFFLUX PUMP PBUE"/>
    <property type="match status" value="1"/>
</dbReference>
<evidence type="ECO:0000256" key="6">
    <source>
        <dbReference type="ARBA" id="ARBA00022692"/>
    </source>
</evidence>
<dbReference type="CDD" id="cd17325">
    <property type="entry name" value="MFS_MdtG_SLC18_like"/>
    <property type="match status" value="1"/>
</dbReference>
<evidence type="ECO:0000256" key="7">
    <source>
        <dbReference type="ARBA" id="ARBA00022989"/>
    </source>
</evidence>
<dbReference type="SUPFAM" id="SSF103473">
    <property type="entry name" value="MFS general substrate transporter"/>
    <property type="match status" value="1"/>
</dbReference>
<evidence type="ECO:0000256" key="2">
    <source>
        <dbReference type="ARBA" id="ARBA00007520"/>
    </source>
</evidence>
<evidence type="ECO:0000256" key="1">
    <source>
        <dbReference type="ARBA" id="ARBA00004651"/>
    </source>
</evidence>
<dbReference type="InterPro" id="IPR020846">
    <property type="entry name" value="MFS_dom"/>
</dbReference>
<feature type="transmembrane region" description="Helical" evidence="10">
    <location>
        <begin position="12"/>
        <end position="32"/>
    </location>
</feature>
<evidence type="ECO:0000313" key="13">
    <source>
        <dbReference type="Proteomes" id="UP000647980"/>
    </source>
</evidence>
<dbReference type="PRINTS" id="PR01035">
    <property type="entry name" value="TCRTETA"/>
</dbReference>
<dbReference type="InterPro" id="IPR001958">
    <property type="entry name" value="Tet-R_TetA/multi-R_MdtG-like"/>
</dbReference>
<evidence type="ECO:0000256" key="4">
    <source>
        <dbReference type="ARBA" id="ARBA00022448"/>
    </source>
</evidence>
<comment type="similarity">
    <text evidence="2">Belongs to the major facilitator superfamily. TCR/Tet family.</text>
</comment>
<keyword evidence="5" id="KW-1003">Cell membrane</keyword>
<dbReference type="EMBL" id="JADGLW010000003">
    <property type="protein sequence ID" value="MBF0753871.1"/>
    <property type="molecule type" value="Genomic_DNA"/>
</dbReference>
<comment type="caution">
    <text evidence="12">The sequence shown here is derived from an EMBL/GenBank/DDBJ whole genome shotgun (WGS) entry which is preliminary data.</text>
</comment>
<dbReference type="InterPro" id="IPR011701">
    <property type="entry name" value="MFS"/>
</dbReference>
<protein>
    <recommendedName>
        <fullName evidence="3">Quinolone resistance protein NorA</fullName>
    </recommendedName>
</protein>
<dbReference type="InterPro" id="IPR050189">
    <property type="entry name" value="MFS_Efflux_Transporters"/>
</dbReference>
<keyword evidence="13" id="KW-1185">Reference proteome</keyword>
<feature type="transmembrane region" description="Helical" evidence="10">
    <location>
        <begin position="108"/>
        <end position="126"/>
    </location>
</feature>
<comment type="function">
    <text evidence="9">Involved in quinolone resistance. May constitute a membrane-associated active efflux pump of hydrophilic quinolones.</text>
</comment>
<keyword evidence="7 10" id="KW-1133">Transmembrane helix</keyword>
<evidence type="ECO:0000256" key="3">
    <source>
        <dbReference type="ARBA" id="ARBA00019647"/>
    </source>
</evidence>
<name>A0ABR9XY19_9STAP</name>
<feature type="transmembrane region" description="Helical" evidence="10">
    <location>
        <begin position="375"/>
        <end position="392"/>
    </location>
</feature>
<feature type="domain" description="Major facilitator superfamily (MFS) profile" evidence="11">
    <location>
        <begin position="43"/>
        <end position="422"/>
    </location>
</feature>
<feature type="transmembrane region" description="Helical" evidence="10">
    <location>
        <begin position="398"/>
        <end position="418"/>
    </location>
</feature>
<dbReference type="PROSITE" id="PS00216">
    <property type="entry name" value="SUGAR_TRANSPORT_1"/>
    <property type="match status" value="1"/>
</dbReference>
<feature type="transmembrane region" description="Helical" evidence="10">
    <location>
        <begin position="77"/>
        <end position="96"/>
    </location>
</feature>
<dbReference type="PANTHER" id="PTHR43124:SF3">
    <property type="entry name" value="CHLORAMPHENICOL EFFLUX PUMP RV0191"/>
    <property type="match status" value="1"/>
</dbReference>
<feature type="transmembrane region" description="Helical" evidence="10">
    <location>
        <begin position="336"/>
        <end position="354"/>
    </location>
</feature>
<evidence type="ECO:0000256" key="9">
    <source>
        <dbReference type="ARBA" id="ARBA00024730"/>
    </source>
</evidence>
<dbReference type="Gene3D" id="1.20.1250.20">
    <property type="entry name" value="MFS general substrate transporter like domains"/>
    <property type="match status" value="1"/>
</dbReference>
<reference evidence="12 13" key="1">
    <citation type="submission" date="2020-10" db="EMBL/GenBank/DDBJ databases">
        <title>Mouse Oral microbiota.</title>
        <authorList>
            <person name="Joseph S."/>
            <person name="Aduse-Opoku J."/>
        </authorList>
    </citation>
    <scope>NUCLEOTIDE SEQUENCE [LARGE SCALE GENOMIC DNA]</scope>
    <source>
        <strain evidence="12 13">19428wE5_W307</strain>
    </source>
</reference>
<feature type="transmembrane region" description="Helical" evidence="10">
    <location>
        <begin position="44"/>
        <end position="65"/>
    </location>
</feature>
<dbReference type="PROSITE" id="PS50850">
    <property type="entry name" value="MFS"/>
    <property type="match status" value="1"/>
</dbReference>
<feature type="transmembrane region" description="Helical" evidence="10">
    <location>
        <begin position="281"/>
        <end position="300"/>
    </location>
</feature>
<feature type="transmembrane region" description="Helical" evidence="10">
    <location>
        <begin position="196"/>
        <end position="216"/>
    </location>
</feature>
<dbReference type="InterPro" id="IPR036259">
    <property type="entry name" value="MFS_trans_sf"/>
</dbReference>
<dbReference type="Pfam" id="PF07690">
    <property type="entry name" value="MFS_1"/>
    <property type="match status" value="1"/>
</dbReference>
<organism evidence="12 13">
    <name type="scientific">Jeotgalicoccus nanhaiensis</name>
    <dbReference type="NCBI Taxonomy" id="568603"/>
    <lineage>
        <taxon>Bacteria</taxon>
        <taxon>Bacillati</taxon>
        <taxon>Bacillota</taxon>
        <taxon>Bacilli</taxon>
        <taxon>Bacillales</taxon>
        <taxon>Staphylococcaceae</taxon>
        <taxon>Jeotgalicoccus</taxon>
    </lineage>
</organism>
<accession>A0ABR9XY19</accession>
<dbReference type="InterPro" id="IPR005829">
    <property type="entry name" value="Sugar_transporter_CS"/>
</dbReference>
<proteinExistence type="inferred from homology"/>
<feature type="transmembrane region" description="Helical" evidence="10">
    <location>
        <begin position="312"/>
        <end position="330"/>
    </location>
</feature>
<evidence type="ECO:0000259" key="11">
    <source>
        <dbReference type="PROSITE" id="PS50850"/>
    </source>
</evidence>
<evidence type="ECO:0000313" key="12">
    <source>
        <dbReference type="EMBL" id="MBF0753871.1"/>
    </source>
</evidence>
<evidence type="ECO:0000256" key="10">
    <source>
        <dbReference type="SAM" id="Phobius"/>
    </source>
</evidence>
<evidence type="ECO:0000256" key="5">
    <source>
        <dbReference type="ARBA" id="ARBA00022475"/>
    </source>
</evidence>
<feature type="transmembrane region" description="Helical" evidence="10">
    <location>
        <begin position="168"/>
        <end position="190"/>
    </location>
</feature>
<keyword evidence="8 10" id="KW-0472">Membrane</keyword>
<sequence length="424" mass="46793">MLRQNSHLNLSIFYYYFPIFECNIYLSICKNVRRCNFMKKKYQLYLLYSSIFLIFLGISLVIPVLPSIMNELNISGAGVGYLTAAFAFTQLIFSPFTGRAADKFGRKIIIVLGLFIFAFSELLFGLGQSIEVLFVSRMLGGLAGACIMPAVTAFIVDLTTDKNRARSLGFMTAAINFGFIIGPGVGGVLAEVGTRLPFFVAAALGLLAAFGAIFMLSEPKKITEVAADKTEVTTSNFKRLFTPIFFIAFLVIFISSFGLAAFESFFSLYFDRKLGFTPTDIAIAITGGAMIGAFAQIFLFERLTRSYGELNIIRVSIIYTAVLVFAITFLESYWSVMAVAFIIFIGFDLIRPSVTTFLSHIAGNNQGFAGGMNSFFTSLANVVGPVIAGILFDMNLDFPYYFSAAVLVIGFFITVFFWRDPRNA</sequence>
<keyword evidence="6 10" id="KW-0812">Transmembrane</keyword>